<dbReference type="InterPro" id="IPR012368">
    <property type="entry name" value="OxRdtase_Mopterin-bd_su_IorB"/>
</dbReference>
<sequence>MAGPGEPTARTEESPDAKPRVGRRKFLTFLVAAPTLTVAAKYTFDPVADALPSLPAPSELLDLGDVITLATKPTAWSMVLRVEDDGRVRFELPRAESGQGITTTAAMIIAEELGARLSDVAVELSDAKPEFLWNQFTAGSTGVRTLWSPLRGIAATARARLITAAARRLGVEAGTLTTRDSAVWAPDGRSESFGSLASAAASTTSTAVSTAPKDASGYTLIGKPTGRMDARDIVTGKAEYAMDMTIEGALATVVARPPTIKGTVVSFDAAPALAIPGVVAVTQIPSGVAVSAETIDLALKGRDALVITWKNGPAVGLSDADIRTKLRASTAPLAVPRLLTNHLDASFDFGFVSHAPMEVHSAIADVREDGAEVWVACQSPIMAQNDVAGAIGLPSSKVKLHVLRAGGSFGRRLFWEPAVEAALVSKKIGRPVRLMWTRTDDVRHGRLRPASHHKIRATYLLGEVLSFEHRMASVETDLKHGFGEIVSASGAAVSGPGDGLLFFHLSASNPYHFGLVTQLLTEVPVPVHTGSWRSVYSAGLRTAEEVVVDELAAKMGKDPVQFRMSVLKSKRAKDVLAKVAKEGQWGKAMPRGWAQGVAVHEEYRSVTACLVEINATDPKAPRVTRATIAVDVGLAINPTGLKAQMMGGLMDAISTVLQAGVHLDAGKVREKSYADFRYARQKDAPIKLDVFVMPPTGEPGGAGELGVPAAAGAVANAYARATGTKPRSFPINF</sequence>
<dbReference type="InterPro" id="IPR046867">
    <property type="entry name" value="AldOxase/xan_DH_MoCoBD2"/>
</dbReference>
<dbReference type="InterPro" id="IPR000674">
    <property type="entry name" value="Ald_Oxase/Xan_DH_a/b"/>
</dbReference>
<protein>
    <submittedName>
        <fullName evidence="2">Xanthine dehydrogenase family protein molybdopterin-binding subunit</fullName>
    </submittedName>
</protein>
<dbReference type="SMART" id="SM01008">
    <property type="entry name" value="Ald_Xan_dh_C"/>
    <property type="match status" value="1"/>
</dbReference>
<evidence type="ECO:0000313" key="2">
    <source>
        <dbReference type="EMBL" id="MBC6447388.1"/>
    </source>
</evidence>
<dbReference type="PROSITE" id="PS51318">
    <property type="entry name" value="TAT"/>
    <property type="match status" value="1"/>
</dbReference>
<dbReference type="InterPro" id="IPR037165">
    <property type="entry name" value="AldOxase/xan_DH_Mopterin-bd_sf"/>
</dbReference>
<dbReference type="EMBL" id="JABVED010000004">
    <property type="protein sequence ID" value="MBC6447388.1"/>
    <property type="molecule type" value="Genomic_DNA"/>
</dbReference>
<dbReference type="PANTHER" id="PTHR47495:SF1">
    <property type="entry name" value="BLL3820 PROTEIN"/>
    <property type="match status" value="1"/>
</dbReference>
<dbReference type="InterPro" id="IPR052516">
    <property type="entry name" value="N-heterocyclic_Hydroxylase"/>
</dbReference>
<keyword evidence="3" id="KW-1185">Reference proteome</keyword>
<dbReference type="RefSeq" id="WP_187219908.1">
    <property type="nucleotide sequence ID" value="NZ_JABVED010000004.1"/>
</dbReference>
<dbReference type="Gene3D" id="3.90.1170.50">
    <property type="entry name" value="Aldehyde oxidase/xanthine dehydrogenase, a/b hammerhead"/>
    <property type="match status" value="1"/>
</dbReference>
<dbReference type="Pfam" id="PF02738">
    <property type="entry name" value="MoCoBD_1"/>
    <property type="match status" value="1"/>
</dbReference>
<dbReference type="InterPro" id="IPR006311">
    <property type="entry name" value="TAT_signal"/>
</dbReference>
<dbReference type="Pfam" id="PF20256">
    <property type="entry name" value="MoCoBD_2"/>
    <property type="match status" value="2"/>
</dbReference>
<dbReference type="Gene3D" id="3.30.365.10">
    <property type="entry name" value="Aldehyde oxidase/xanthine dehydrogenase, molybdopterin binding domain"/>
    <property type="match status" value="4"/>
</dbReference>
<dbReference type="Proteomes" id="UP000734823">
    <property type="component" value="Unassembled WGS sequence"/>
</dbReference>
<dbReference type="PANTHER" id="PTHR47495">
    <property type="entry name" value="ALDEHYDE DEHYDROGENASE"/>
    <property type="match status" value="1"/>
</dbReference>
<feature type="domain" description="Aldehyde oxidase/xanthine dehydrogenase a/b hammerhead" evidence="1">
    <location>
        <begin position="235"/>
        <end position="313"/>
    </location>
</feature>
<evidence type="ECO:0000313" key="3">
    <source>
        <dbReference type="Proteomes" id="UP000734823"/>
    </source>
</evidence>
<proteinExistence type="predicted"/>
<dbReference type="PIRSF" id="PIRSF036389">
    <property type="entry name" value="IOR_B"/>
    <property type="match status" value="1"/>
</dbReference>
<organism evidence="2 3">
    <name type="scientific">Actinokineospora xionganensis</name>
    <dbReference type="NCBI Taxonomy" id="2684470"/>
    <lineage>
        <taxon>Bacteria</taxon>
        <taxon>Bacillati</taxon>
        <taxon>Actinomycetota</taxon>
        <taxon>Actinomycetes</taxon>
        <taxon>Pseudonocardiales</taxon>
        <taxon>Pseudonocardiaceae</taxon>
        <taxon>Actinokineospora</taxon>
    </lineage>
</organism>
<reference evidence="2 3" key="1">
    <citation type="submission" date="2020-06" db="EMBL/GenBank/DDBJ databases">
        <title>Actinokineospora xiongansis sp. nov., isolated from soil of Baiyangdian.</title>
        <authorList>
            <person name="Zhang X."/>
        </authorList>
    </citation>
    <scope>NUCLEOTIDE SEQUENCE [LARGE SCALE GENOMIC DNA]</scope>
    <source>
        <strain evidence="2 3">HBU206404</strain>
    </source>
</reference>
<gene>
    <name evidence="2" type="ORF">GPZ80_09425</name>
</gene>
<dbReference type="SUPFAM" id="SSF56003">
    <property type="entry name" value="Molybdenum cofactor-binding domain"/>
    <property type="match status" value="2"/>
</dbReference>
<name>A0ABR7L3Y0_9PSEU</name>
<evidence type="ECO:0000259" key="1">
    <source>
        <dbReference type="SMART" id="SM01008"/>
    </source>
</evidence>
<accession>A0ABR7L3Y0</accession>
<comment type="caution">
    <text evidence="2">The sequence shown here is derived from an EMBL/GenBank/DDBJ whole genome shotgun (WGS) entry which is preliminary data.</text>
</comment>
<dbReference type="InterPro" id="IPR008274">
    <property type="entry name" value="AldOxase/xan_DH_MoCoBD1"/>
</dbReference>